<dbReference type="GO" id="GO:0031492">
    <property type="term" value="F:nucleosomal DNA binding"/>
    <property type="evidence" value="ECO:0007669"/>
    <property type="project" value="TreeGrafter"/>
</dbReference>
<evidence type="ECO:0000256" key="3">
    <source>
        <dbReference type="ARBA" id="ARBA00023242"/>
    </source>
</evidence>
<dbReference type="GO" id="GO:0030261">
    <property type="term" value="P:chromosome condensation"/>
    <property type="evidence" value="ECO:0007669"/>
    <property type="project" value="TreeGrafter"/>
</dbReference>
<reference evidence="6" key="1">
    <citation type="journal article" date="2016" name="Nat. Genet.">
        <title>A high-quality carrot genome assembly provides new insights into carotenoid accumulation and asterid genome evolution.</title>
        <authorList>
            <person name="Iorizzo M."/>
            <person name="Ellison S."/>
            <person name="Senalik D."/>
            <person name="Zeng P."/>
            <person name="Satapoomin P."/>
            <person name="Huang J."/>
            <person name="Bowman M."/>
            <person name="Iovene M."/>
            <person name="Sanseverino W."/>
            <person name="Cavagnaro P."/>
            <person name="Yildiz M."/>
            <person name="Macko-Podgorni A."/>
            <person name="Moranska E."/>
            <person name="Grzebelus E."/>
            <person name="Grzebelus D."/>
            <person name="Ashrafi H."/>
            <person name="Zheng Z."/>
            <person name="Cheng S."/>
            <person name="Spooner D."/>
            <person name="Van Deynze A."/>
            <person name="Simon P."/>
        </authorList>
    </citation>
    <scope>NUCLEOTIDE SEQUENCE</scope>
    <source>
        <tissue evidence="6">Leaf</tissue>
    </source>
</reference>
<dbReference type="SMART" id="SM00526">
    <property type="entry name" value="H15"/>
    <property type="match status" value="1"/>
</dbReference>
<dbReference type="InterPro" id="IPR005818">
    <property type="entry name" value="Histone_H1/H5_H15"/>
</dbReference>
<dbReference type="InterPro" id="IPR036388">
    <property type="entry name" value="WH-like_DNA-bd_sf"/>
</dbReference>
<name>A0AAF0WGL1_DAUCS</name>
<dbReference type="CDD" id="cd00073">
    <property type="entry name" value="H15"/>
    <property type="match status" value="1"/>
</dbReference>
<feature type="region of interest" description="Disordered" evidence="4">
    <location>
        <begin position="121"/>
        <end position="159"/>
    </location>
</feature>
<dbReference type="SUPFAM" id="SSF46785">
    <property type="entry name" value="Winged helix' DNA-binding domain"/>
    <property type="match status" value="1"/>
</dbReference>
<accession>A0AAF0WGL1</accession>
<reference evidence="6" key="2">
    <citation type="submission" date="2022-03" db="EMBL/GenBank/DDBJ databases">
        <title>Draft title - Genomic analysis of global carrot germplasm unveils the trajectory of domestication and the origin of high carotenoid orange carrot.</title>
        <authorList>
            <person name="Iorizzo M."/>
            <person name="Ellison S."/>
            <person name="Senalik D."/>
            <person name="Macko-Podgorni A."/>
            <person name="Grzebelus D."/>
            <person name="Bostan H."/>
            <person name="Rolling W."/>
            <person name="Curaba J."/>
            <person name="Simon P."/>
        </authorList>
    </citation>
    <scope>NUCLEOTIDE SEQUENCE</scope>
    <source>
        <tissue evidence="6">Leaf</tissue>
    </source>
</reference>
<evidence type="ECO:0000259" key="5">
    <source>
        <dbReference type="PROSITE" id="PS51504"/>
    </source>
</evidence>
<dbReference type="AlphaFoldDB" id="A0AAF0WGL1"/>
<dbReference type="Pfam" id="PF00538">
    <property type="entry name" value="Linker_histone"/>
    <property type="match status" value="1"/>
</dbReference>
<gene>
    <name evidence="6" type="ORF">DCAR_0208237</name>
</gene>
<dbReference type="GO" id="GO:0003690">
    <property type="term" value="F:double-stranded DNA binding"/>
    <property type="evidence" value="ECO:0007669"/>
    <property type="project" value="TreeGrafter"/>
</dbReference>
<evidence type="ECO:0000256" key="1">
    <source>
        <dbReference type="ARBA" id="ARBA00004123"/>
    </source>
</evidence>
<feature type="domain" description="H15" evidence="5">
    <location>
        <begin position="38"/>
        <end position="108"/>
    </location>
</feature>
<dbReference type="EMBL" id="CP093344">
    <property type="protein sequence ID" value="WOG89001.1"/>
    <property type="molecule type" value="Genomic_DNA"/>
</dbReference>
<dbReference type="InterPro" id="IPR036390">
    <property type="entry name" value="WH_DNA-bd_sf"/>
</dbReference>
<dbReference type="Gene3D" id="1.10.10.10">
    <property type="entry name" value="Winged helix-like DNA-binding domain superfamily/Winged helix DNA-binding domain"/>
    <property type="match status" value="1"/>
</dbReference>
<dbReference type="GO" id="GO:0005730">
    <property type="term" value="C:nucleolus"/>
    <property type="evidence" value="ECO:0007669"/>
    <property type="project" value="TreeGrafter"/>
</dbReference>
<organism evidence="6 7">
    <name type="scientific">Daucus carota subsp. sativus</name>
    <name type="common">Carrot</name>
    <dbReference type="NCBI Taxonomy" id="79200"/>
    <lineage>
        <taxon>Eukaryota</taxon>
        <taxon>Viridiplantae</taxon>
        <taxon>Streptophyta</taxon>
        <taxon>Embryophyta</taxon>
        <taxon>Tracheophyta</taxon>
        <taxon>Spermatophyta</taxon>
        <taxon>Magnoliopsida</taxon>
        <taxon>eudicotyledons</taxon>
        <taxon>Gunneridae</taxon>
        <taxon>Pentapetalae</taxon>
        <taxon>asterids</taxon>
        <taxon>campanulids</taxon>
        <taxon>Apiales</taxon>
        <taxon>Apiaceae</taxon>
        <taxon>Apioideae</taxon>
        <taxon>Scandiceae</taxon>
        <taxon>Daucinae</taxon>
        <taxon>Daucus</taxon>
        <taxon>Daucus sect. Daucus</taxon>
    </lineage>
</organism>
<dbReference type="PANTHER" id="PTHR11467:SF109">
    <property type="entry name" value="H15 DOMAIN-CONTAINING PROTEIN"/>
    <property type="match status" value="1"/>
</dbReference>
<sequence>MKKFKDVVMKLAENAAPELKIVIQEQLAKFTSALHTPDHPPYAAMIHNAIIELNDKRGSSEESISEYIKNQHTDLPLAHNSLLKHHLGKLCESGEIVVTGKHLYLLPGSNPTLESRVRTEKDRVTRKRKARKGRGRVGKKCRTETDKHGESHGEEHGETARFYKGNDGIILDNNEIKVDNKVNGVGELDQVVKQIELENRMLDEQSQLHEQLSHEICAPVVDSLQPEHSSPDRPPGFDYIILQSKQNCIIVQEPELISDSGRLSESETLLQVDQEQWRLQGQANCKYHIRSEGNASLLTFMSHIFIIIDNSYS</sequence>
<feature type="compositionally biased region" description="Basic and acidic residues" evidence="4">
    <location>
        <begin position="141"/>
        <end position="159"/>
    </location>
</feature>
<dbReference type="Proteomes" id="UP000077755">
    <property type="component" value="Chromosome 2"/>
</dbReference>
<evidence type="ECO:0000256" key="2">
    <source>
        <dbReference type="ARBA" id="ARBA00023125"/>
    </source>
</evidence>
<feature type="compositionally biased region" description="Basic residues" evidence="4">
    <location>
        <begin position="124"/>
        <end position="140"/>
    </location>
</feature>
<dbReference type="GO" id="GO:0006334">
    <property type="term" value="P:nucleosome assembly"/>
    <property type="evidence" value="ECO:0007669"/>
    <property type="project" value="InterPro"/>
</dbReference>
<dbReference type="GO" id="GO:0000786">
    <property type="term" value="C:nucleosome"/>
    <property type="evidence" value="ECO:0007669"/>
    <property type="project" value="InterPro"/>
</dbReference>
<evidence type="ECO:0000313" key="7">
    <source>
        <dbReference type="Proteomes" id="UP000077755"/>
    </source>
</evidence>
<evidence type="ECO:0000313" key="6">
    <source>
        <dbReference type="EMBL" id="WOG89001.1"/>
    </source>
</evidence>
<keyword evidence="2" id="KW-0238">DNA-binding</keyword>
<evidence type="ECO:0000256" key="4">
    <source>
        <dbReference type="SAM" id="MobiDB-lite"/>
    </source>
</evidence>
<keyword evidence="7" id="KW-1185">Reference proteome</keyword>
<protein>
    <recommendedName>
        <fullName evidence="5">H15 domain-containing protein</fullName>
    </recommendedName>
</protein>
<keyword evidence="3" id="KW-0539">Nucleus</keyword>
<dbReference type="GO" id="GO:0045910">
    <property type="term" value="P:negative regulation of DNA recombination"/>
    <property type="evidence" value="ECO:0007669"/>
    <property type="project" value="TreeGrafter"/>
</dbReference>
<comment type="subcellular location">
    <subcellularLocation>
        <location evidence="1">Nucleus</location>
    </subcellularLocation>
</comment>
<proteinExistence type="predicted"/>
<dbReference type="PROSITE" id="PS51504">
    <property type="entry name" value="H15"/>
    <property type="match status" value="1"/>
</dbReference>
<dbReference type="PANTHER" id="PTHR11467">
    <property type="entry name" value="HISTONE H1"/>
    <property type="match status" value="1"/>
</dbReference>